<dbReference type="SMART" id="SM00327">
    <property type="entry name" value="VWA"/>
    <property type="match status" value="1"/>
</dbReference>
<dbReference type="CDD" id="cd00190">
    <property type="entry name" value="Tryp_SPc"/>
    <property type="match status" value="1"/>
</dbReference>
<evidence type="ECO:0000256" key="5">
    <source>
        <dbReference type="ARBA" id="ARBA00022525"/>
    </source>
</evidence>
<dbReference type="InterPro" id="IPR036465">
    <property type="entry name" value="vWFA_dom_sf"/>
</dbReference>
<evidence type="ECO:0000256" key="4">
    <source>
        <dbReference type="ARBA" id="ARBA00004613"/>
    </source>
</evidence>
<keyword evidence="11" id="KW-0378">Hydrolase</keyword>
<dbReference type="SUPFAM" id="SSF50494">
    <property type="entry name" value="Trypsin-like serine proteases"/>
    <property type="match status" value="1"/>
</dbReference>
<accession>A0AAV2J766</accession>
<dbReference type="AlphaFoldDB" id="A0AAV2J766"/>
<evidence type="ECO:0000256" key="19">
    <source>
        <dbReference type="SAM" id="SignalP"/>
    </source>
</evidence>
<dbReference type="Gene3D" id="3.40.50.410">
    <property type="entry name" value="von Willebrand factor, type A domain"/>
    <property type="match status" value="1"/>
</dbReference>
<evidence type="ECO:0000256" key="1">
    <source>
        <dbReference type="ARBA" id="ARBA00001936"/>
    </source>
</evidence>
<feature type="signal peptide" evidence="19">
    <location>
        <begin position="1"/>
        <end position="22"/>
    </location>
</feature>
<keyword evidence="7 18" id="KW-0768">Sushi</keyword>
<feature type="chain" id="PRO_5043528064" description="C3/C5 convertase" evidence="19">
    <location>
        <begin position="23"/>
        <end position="756"/>
    </location>
</feature>
<feature type="active site" description="Charge relay system" evidence="17">
    <location>
        <position position="684"/>
    </location>
</feature>
<protein>
    <recommendedName>
        <fullName evidence="16">C3/C5 convertase</fullName>
    </recommendedName>
</protein>
<keyword evidence="10" id="KW-0677">Repeat</keyword>
<feature type="active site" description="Charge relay system" evidence="17">
    <location>
        <position position="565"/>
    </location>
</feature>
<evidence type="ECO:0000256" key="8">
    <source>
        <dbReference type="ARBA" id="ARBA00022670"/>
    </source>
</evidence>
<dbReference type="GO" id="GO:0006508">
    <property type="term" value="P:proteolysis"/>
    <property type="evidence" value="ECO:0007669"/>
    <property type="project" value="UniProtKB-KW"/>
</dbReference>
<evidence type="ECO:0000256" key="13">
    <source>
        <dbReference type="ARBA" id="ARBA00022859"/>
    </source>
</evidence>
<gene>
    <name evidence="23" type="ORF">KC01_LOCUS5393</name>
</gene>
<keyword evidence="14 18" id="KW-1015">Disulfide bond</keyword>
<evidence type="ECO:0000256" key="2">
    <source>
        <dbReference type="ARBA" id="ARBA00001946"/>
    </source>
</evidence>
<dbReference type="PROSITE" id="PS00134">
    <property type="entry name" value="TRYPSIN_HIS"/>
    <property type="match status" value="1"/>
</dbReference>
<evidence type="ECO:0000256" key="15">
    <source>
        <dbReference type="ARBA" id="ARBA00023180"/>
    </source>
</evidence>
<comment type="subcellular location">
    <subcellularLocation>
        <location evidence="3">Cell surface</location>
    </subcellularLocation>
    <subcellularLocation>
        <location evidence="4">Secreted</location>
    </subcellularLocation>
</comment>
<feature type="domain" description="Sushi" evidence="22">
    <location>
        <begin position="151"/>
        <end position="209"/>
    </location>
</feature>
<evidence type="ECO:0000313" key="23">
    <source>
        <dbReference type="EMBL" id="CAL1573496.1"/>
    </source>
</evidence>
<evidence type="ECO:0000259" key="22">
    <source>
        <dbReference type="PROSITE" id="PS50923"/>
    </source>
</evidence>
<keyword evidence="8" id="KW-0645">Protease</keyword>
<keyword evidence="5" id="KW-0964">Secreted</keyword>
<comment type="cofactor">
    <cofactor evidence="2">
        <name>Mg(2+)</name>
        <dbReference type="ChEBI" id="CHEBI:18420"/>
    </cofactor>
</comment>
<dbReference type="PROSITE" id="PS50923">
    <property type="entry name" value="SUSHI"/>
    <property type="match status" value="3"/>
</dbReference>
<keyword evidence="12" id="KW-0720">Serine protease</keyword>
<dbReference type="SMART" id="SM00020">
    <property type="entry name" value="Tryp_SPc"/>
    <property type="match status" value="1"/>
</dbReference>
<evidence type="ECO:0000256" key="9">
    <source>
        <dbReference type="ARBA" id="ARBA00022729"/>
    </source>
</evidence>
<evidence type="ECO:0000313" key="24">
    <source>
        <dbReference type="Proteomes" id="UP001497482"/>
    </source>
</evidence>
<dbReference type="GO" id="GO:0009986">
    <property type="term" value="C:cell surface"/>
    <property type="evidence" value="ECO:0007669"/>
    <property type="project" value="UniProtKB-SubCell"/>
</dbReference>
<evidence type="ECO:0000256" key="18">
    <source>
        <dbReference type="PROSITE-ProRule" id="PRU00302"/>
    </source>
</evidence>
<keyword evidence="15" id="KW-0325">Glycoprotein</keyword>
<dbReference type="PROSITE" id="PS50240">
    <property type="entry name" value="TRYPSIN_DOM"/>
    <property type="match status" value="1"/>
</dbReference>
<feature type="disulfide bond" evidence="18">
    <location>
        <begin position="118"/>
        <end position="145"/>
    </location>
</feature>
<feature type="active site" description="Charge relay system" evidence="17">
    <location>
        <position position="516"/>
    </location>
</feature>
<dbReference type="Proteomes" id="UP001497482">
    <property type="component" value="Chromosome 11"/>
</dbReference>
<dbReference type="InterPro" id="IPR035976">
    <property type="entry name" value="Sushi/SCR/CCP_sf"/>
</dbReference>
<dbReference type="Pfam" id="PF00089">
    <property type="entry name" value="Trypsin"/>
    <property type="match status" value="1"/>
</dbReference>
<dbReference type="PIRSF" id="PIRSF001154">
    <property type="entry name" value="Compl_C2_B"/>
    <property type="match status" value="1"/>
</dbReference>
<feature type="domain" description="Sushi" evidence="22">
    <location>
        <begin position="22"/>
        <end position="87"/>
    </location>
</feature>
<dbReference type="Pfam" id="PF00084">
    <property type="entry name" value="Sushi"/>
    <property type="match status" value="3"/>
</dbReference>
<dbReference type="InterPro" id="IPR000436">
    <property type="entry name" value="Sushi_SCR_CCP_dom"/>
</dbReference>
<dbReference type="PROSITE" id="PS50234">
    <property type="entry name" value="VWFA"/>
    <property type="match status" value="1"/>
</dbReference>
<comment type="cofactor">
    <cofactor evidence="1">
        <name>Mn(2+)</name>
        <dbReference type="ChEBI" id="CHEBI:29035"/>
    </cofactor>
</comment>
<dbReference type="InterPro" id="IPR011360">
    <property type="entry name" value="Compl_C2_B"/>
</dbReference>
<dbReference type="InterPro" id="IPR018114">
    <property type="entry name" value="TRYPSIN_HIS"/>
</dbReference>
<dbReference type="SUPFAM" id="SSF57535">
    <property type="entry name" value="Complement control module/SCR domain"/>
    <property type="match status" value="3"/>
</dbReference>
<evidence type="ECO:0000259" key="21">
    <source>
        <dbReference type="PROSITE" id="PS50240"/>
    </source>
</evidence>
<dbReference type="InterPro" id="IPR001314">
    <property type="entry name" value="Peptidase_S1A"/>
</dbReference>
<dbReference type="PANTHER" id="PTHR46393">
    <property type="entry name" value="SUSHI DOMAIN-CONTAINING PROTEIN"/>
    <property type="match status" value="1"/>
</dbReference>
<evidence type="ECO:0000256" key="12">
    <source>
        <dbReference type="ARBA" id="ARBA00022825"/>
    </source>
</evidence>
<evidence type="ECO:0000256" key="14">
    <source>
        <dbReference type="ARBA" id="ARBA00023157"/>
    </source>
</evidence>
<organism evidence="23 24">
    <name type="scientific">Knipowitschia caucasica</name>
    <name type="common">Caucasian dwarf goby</name>
    <name type="synonym">Pomatoschistus caucasicus</name>
    <dbReference type="NCBI Taxonomy" id="637954"/>
    <lineage>
        <taxon>Eukaryota</taxon>
        <taxon>Metazoa</taxon>
        <taxon>Chordata</taxon>
        <taxon>Craniata</taxon>
        <taxon>Vertebrata</taxon>
        <taxon>Euteleostomi</taxon>
        <taxon>Actinopterygii</taxon>
        <taxon>Neopterygii</taxon>
        <taxon>Teleostei</taxon>
        <taxon>Neoteleostei</taxon>
        <taxon>Acanthomorphata</taxon>
        <taxon>Gobiaria</taxon>
        <taxon>Gobiiformes</taxon>
        <taxon>Gobioidei</taxon>
        <taxon>Gobiidae</taxon>
        <taxon>Gobiinae</taxon>
        <taxon>Knipowitschia</taxon>
    </lineage>
</organism>
<dbReference type="CDD" id="cd00033">
    <property type="entry name" value="CCP"/>
    <property type="match status" value="3"/>
</dbReference>
<dbReference type="GO" id="GO:0009617">
    <property type="term" value="P:response to bacterium"/>
    <property type="evidence" value="ECO:0007669"/>
    <property type="project" value="TreeGrafter"/>
</dbReference>
<evidence type="ECO:0000256" key="6">
    <source>
        <dbReference type="ARBA" id="ARBA00022588"/>
    </source>
</evidence>
<keyword evidence="6" id="KW-0399">Innate immunity</keyword>
<feature type="domain" description="Peptidase S1" evidence="21">
    <location>
        <begin position="455"/>
        <end position="743"/>
    </location>
</feature>
<dbReference type="Pfam" id="PF00092">
    <property type="entry name" value="VWA"/>
    <property type="match status" value="1"/>
</dbReference>
<dbReference type="GO" id="GO:0045087">
    <property type="term" value="P:innate immune response"/>
    <property type="evidence" value="ECO:0007669"/>
    <property type="project" value="UniProtKB-KW"/>
</dbReference>
<keyword evidence="13" id="KW-0391">Immunity</keyword>
<evidence type="ECO:0000256" key="17">
    <source>
        <dbReference type="PIRSR" id="PIRSR001154-1"/>
    </source>
</evidence>
<comment type="caution">
    <text evidence="18">Lacks conserved residue(s) required for the propagation of feature annotation.</text>
</comment>
<dbReference type="EMBL" id="OZ035833">
    <property type="protein sequence ID" value="CAL1573496.1"/>
    <property type="molecule type" value="Genomic_DNA"/>
</dbReference>
<evidence type="ECO:0000256" key="3">
    <source>
        <dbReference type="ARBA" id="ARBA00004241"/>
    </source>
</evidence>
<dbReference type="GO" id="GO:0004252">
    <property type="term" value="F:serine-type endopeptidase activity"/>
    <property type="evidence" value="ECO:0007669"/>
    <property type="project" value="InterPro"/>
</dbReference>
<name>A0AAV2J766_KNICA</name>
<dbReference type="InterPro" id="IPR001254">
    <property type="entry name" value="Trypsin_dom"/>
</dbReference>
<feature type="domain" description="Sushi" evidence="22">
    <location>
        <begin position="88"/>
        <end position="147"/>
    </location>
</feature>
<feature type="domain" description="VWFA" evidence="20">
    <location>
        <begin position="256"/>
        <end position="455"/>
    </location>
</feature>
<evidence type="ECO:0000259" key="20">
    <source>
        <dbReference type="PROSITE" id="PS50234"/>
    </source>
</evidence>
<dbReference type="PRINTS" id="PR00722">
    <property type="entry name" value="CHYMOTRYPSIN"/>
</dbReference>
<dbReference type="SMART" id="SM00032">
    <property type="entry name" value="CCP"/>
    <property type="match status" value="3"/>
</dbReference>
<dbReference type="PANTHER" id="PTHR46393:SF6">
    <property type="entry name" value="COMPLEMENT C2-RELATED"/>
    <property type="match status" value="1"/>
</dbReference>
<evidence type="ECO:0000256" key="7">
    <source>
        <dbReference type="ARBA" id="ARBA00022659"/>
    </source>
</evidence>
<evidence type="ECO:0000256" key="11">
    <source>
        <dbReference type="ARBA" id="ARBA00022801"/>
    </source>
</evidence>
<evidence type="ECO:0000256" key="10">
    <source>
        <dbReference type="ARBA" id="ARBA00022737"/>
    </source>
</evidence>
<dbReference type="InterPro" id="IPR009003">
    <property type="entry name" value="Peptidase_S1_PA"/>
</dbReference>
<dbReference type="InterPro" id="IPR002035">
    <property type="entry name" value="VWF_A"/>
</dbReference>
<keyword evidence="24" id="KW-1185">Reference proteome</keyword>
<evidence type="ECO:0000256" key="16">
    <source>
        <dbReference type="ARBA" id="ARBA00029636"/>
    </source>
</evidence>
<reference evidence="23 24" key="1">
    <citation type="submission" date="2024-04" db="EMBL/GenBank/DDBJ databases">
        <authorList>
            <person name="Waldvogel A.-M."/>
            <person name="Schoenle A."/>
        </authorList>
    </citation>
    <scope>NUCLEOTIDE SEQUENCE [LARGE SCALE GENOMIC DNA]</scope>
</reference>
<dbReference type="SUPFAM" id="SSF53300">
    <property type="entry name" value="vWA-like"/>
    <property type="match status" value="1"/>
</dbReference>
<dbReference type="GO" id="GO:0070062">
    <property type="term" value="C:extracellular exosome"/>
    <property type="evidence" value="ECO:0007669"/>
    <property type="project" value="TreeGrafter"/>
</dbReference>
<dbReference type="InterPro" id="IPR043504">
    <property type="entry name" value="Peptidase_S1_PA_chymotrypsin"/>
</dbReference>
<keyword evidence="9 19" id="KW-0732">Signal</keyword>
<dbReference type="Gene3D" id="2.10.70.10">
    <property type="entry name" value="Complement Module, domain 1"/>
    <property type="match status" value="3"/>
</dbReference>
<sequence length="756" mass="85949">MAVCWSWFALFCLFNQGNLVWGLCTEQGVEIEGGRYTLSNQLEEGSLLRYHCDEGFYPYPHLVRTCNYNGQWEPPPTRSRSRSRCRLVECPDPSVLENGNVWPSDEHYFYQNNTRYECYGGYTLYGSSHRTCLSNGKWSGPHPVCRRDSGDHCPDPGIPPGGTKTGILFNIGDKVTYSCNDNTMILVDSEERVCQEDGTWSGKEPTCYYPYTFDTPLEVSHAFGAEIKNTFSNLQTESTVIQEGRSITLTESGILNIYIALDISSSIDQKQFENARLAVLTLIDKIASFSVTPNYDVIFFSSKIIEVVNILSFFDKDQSKKSLADRLNLLKTIEIKRGDKAGTNLNAVFKKFEEKMTIIKQRQEDFEKHQHVIVVFTDGGYNMGGKPTQTVERIKSLILMDKPKEREEHLDIYIFGIGAQIYDANLRSLTVGPPGQRHYFRLRDTNELHQTFEEIINEEGVKGLCGLHRNYGDMYNAEKKRKKYPWIMFVSVMTDQHTSNCLGSLVSPRFVLTAAHCFTVNNLIENIKVSVNGGYMLGVHKIHTHPQYNINAKVDQGVEEFYDYDVALIELIDDVEISTSLRPICLPCTEQTNAALRQTLTCEQQEQLLIRNKDRITFLTKTNLGEKDAHIKMGENRLDCIKKAVLEPRVSVTEENVTEVVTDNFLCTGGDFPEIDKIACKGDSGGAVFKNYLNRTIQIALISWGNKLMDQCLRDQMAVSDEDSRDFHFNLFKVVPFLKDILGKDTPRYAPLVFVD</sequence>
<dbReference type="Gene3D" id="2.40.10.10">
    <property type="entry name" value="Trypsin-like serine proteases"/>
    <property type="match status" value="2"/>
</dbReference>
<proteinExistence type="predicted"/>
<dbReference type="GO" id="GO:0006956">
    <property type="term" value="P:complement activation"/>
    <property type="evidence" value="ECO:0007669"/>
    <property type="project" value="InterPro"/>
</dbReference>